<evidence type="ECO:0000259" key="3">
    <source>
        <dbReference type="Pfam" id="PF03171"/>
    </source>
</evidence>
<dbReference type="InterPro" id="IPR026992">
    <property type="entry name" value="DIOX_N"/>
</dbReference>
<dbReference type="GeneID" id="132800701"/>
<feature type="domain" description="Non-haem dioxygenase N-terminal" evidence="4">
    <location>
        <begin position="2"/>
        <end position="58"/>
    </location>
</feature>
<dbReference type="PANTHER" id="PTHR47990">
    <property type="entry name" value="2-OXOGLUTARATE (2OG) AND FE(II)-DEPENDENT OXYGENASE SUPERFAMILY PROTEIN-RELATED"/>
    <property type="match status" value="1"/>
</dbReference>
<dbReference type="Pfam" id="PF03171">
    <property type="entry name" value="2OG-FeII_Oxy"/>
    <property type="match status" value="1"/>
</dbReference>
<dbReference type="RefSeq" id="XP_015881544.4">
    <property type="nucleotide sequence ID" value="XM_016026058.4"/>
</dbReference>
<keyword evidence="5" id="KW-1185">Reference proteome</keyword>
<dbReference type="InterPro" id="IPR050231">
    <property type="entry name" value="Iron_ascorbate_oxido_reductase"/>
</dbReference>
<reference evidence="5" key="1">
    <citation type="submission" date="2025-05" db="UniProtKB">
        <authorList>
            <consortium name="RefSeq"/>
        </authorList>
    </citation>
    <scope>NUCLEOTIDE SEQUENCE [LARGE SCALE GENOMIC DNA]</scope>
</reference>
<keyword evidence="1" id="KW-0479">Metal-binding</keyword>
<dbReference type="Pfam" id="PF14226">
    <property type="entry name" value="DIOX_N"/>
    <property type="match status" value="1"/>
</dbReference>
<sequence length="269" mass="30751">MCNQVRCALEEHGCFLAKYDQLSPQLSAKVLSQTKDMFELPIEIKLRNTVDLPNRGYAIDKFQKMPLYEGMGIDNARFVEETQKFMNLMWPDGKDNFCYGTGKHYASFAASNSHVIRFLTFIPQEDPEVTNIRLQPHKDLSFATIVHQVDVGGLEVEANDGSWIALQPEPSHFVFMACQAMQGWSNDRIKACKQRVTVSGNEGRHSLALFNFNNGVIQVPEEMVDDEHPLLYNSFDHNEYIHFFIRSFKSSKDALKLQFENPLKAFCGV</sequence>
<protein>
    <submittedName>
        <fullName evidence="6">2-oxoglutarate-dependent dioxygenase AOP2-like</fullName>
    </submittedName>
</protein>
<evidence type="ECO:0000313" key="6">
    <source>
        <dbReference type="RefSeq" id="XP_060670912.1"/>
    </source>
</evidence>
<accession>A0ABM4A2G1</accession>
<dbReference type="InterPro" id="IPR027443">
    <property type="entry name" value="IPNS-like_sf"/>
</dbReference>
<evidence type="ECO:0000313" key="5">
    <source>
        <dbReference type="Proteomes" id="UP001652623"/>
    </source>
</evidence>
<evidence type="ECO:0000256" key="2">
    <source>
        <dbReference type="ARBA" id="ARBA00023004"/>
    </source>
</evidence>
<gene>
    <name evidence="6" type="primary">LOC132800701</name>
</gene>
<organism evidence="5 6">
    <name type="scientific">Ziziphus jujuba</name>
    <name type="common">Chinese jujube</name>
    <name type="synonym">Ziziphus sativa</name>
    <dbReference type="NCBI Taxonomy" id="326968"/>
    <lineage>
        <taxon>Eukaryota</taxon>
        <taxon>Viridiplantae</taxon>
        <taxon>Streptophyta</taxon>
        <taxon>Embryophyta</taxon>
        <taxon>Tracheophyta</taxon>
        <taxon>Spermatophyta</taxon>
        <taxon>Magnoliopsida</taxon>
        <taxon>eudicotyledons</taxon>
        <taxon>Gunneridae</taxon>
        <taxon>Pentapetalae</taxon>
        <taxon>rosids</taxon>
        <taxon>fabids</taxon>
        <taxon>Rosales</taxon>
        <taxon>Rhamnaceae</taxon>
        <taxon>Paliureae</taxon>
        <taxon>Ziziphus</taxon>
    </lineage>
</organism>
<dbReference type="SUPFAM" id="SSF51197">
    <property type="entry name" value="Clavaminate synthase-like"/>
    <property type="match status" value="1"/>
</dbReference>
<name>A0ABM4A2G1_ZIZJJ</name>
<evidence type="ECO:0000256" key="1">
    <source>
        <dbReference type="ARBA" id="ARBA00022723"/>
    </source>
</evidence>
<proteinExistence type="predicted"/>
<dbReference type="Gene3D" id="2.60.120.330">
    <property type="entry name" value="B-lactam Antibiotic, Isopenicillin N Synthase, Chain"/>
    <property type="match status" value="2"/>
</dbReference>
<evidence type="ECO:0000259" key="4">
    <source>
        <dbReference type="Pfam" id="PF14226"/>
    </source>
</evidence>
<dbReference type="Proteomes" id="UP001652623">
    <property type="component" value="Chromosome 2"/>
</dbReference>
<dbReference type="RefSeq" id="XP_060670912.1">
    <property type="nucleotide sequence ID" value="XM_060814929.1"/>
</dbReference>
<feature type="domain" description="Isopenicillin N synthase-like Fe(2+) 2OG dioxygenase" evidence="3">
    <location>
        <begin position="121"/>
        <end position="210"/>
    </location>
</feature>
<reference evidence="6" key="2">
    <citation type="submission" date="2025-08" db="UniProtKB">
        <authorList>
            <consortium name="RefSeq"/>
        </authorList>
    </citation>
    <scope>IDENTIFICATION</scope>
    <source>
        <tissue evidence="6">Seedling</tissue>
    </source>
</reference>
<dbReference type="InterPro" id="IPR044861">
    <property type="entry name" value="IPNS-like_FE2OG_OXY"/>
</dbReference>
<keyword evidence="2" id="KW-0408">Iron</keyword>